<proteinExistence type="predicted"/>
<evidence type="ECO:0000256" key="2">
    <source>
        <dbReference type="SAM" id="SignalP"/>
    </source>
</evidence>
<dbReference type="RefSeq" id="WP_432423397.1">
    <property type="nucleotide sequence ID" value="NZ_JANFAV010000012.1"/>
</dbReference>
<keyword evidence="4" id="KW-1185">Reference proteome</keyword>
<name>A0AA41Z933_9SPHN</name>
<dbReference type="Pfam" id="PF07769">
    <property type="entry name" value="PsiF_repeat"/>
    <property type="match status" value="1"/>
</dbReference>
<dbReference type="AlphaFoldDB" id="A0AA41Z933"/>
<dbReference type="EMBL" id="JANFAV010000012">
    <property type="protein sequence ID" value="MCW6536250.1"/>
    <property type="molecule type" value="Genomic_DNA"/>
</dbReference>
<dbReference type="Proteomes" id="UP001165565">
    <property type="component" value="Unassembled WGS sequence"/>
</dbReference>
<accession>A0AA41Z933</accession>
<reference evidence="3" key="1">
    <citation type="submission" date="2022-06" db="EMBL/GenBank/DDBJ databases">
        <title>Sphingomonas sp. nov. isolated from rhizosphere soil of tomato.</title>
        <authorList>
            <person name="Dong H."/>
            <person name="Gao R."/>
        </authorList>
    </citation>
    <scope>NUCLEOTIDE SEQUENCE</scope>
    <source>
        <strain evidence="3">MMSM24</strain>
    </source>
</reference>
<evidence type="ECO:0000313" key="3">
    <source>
        <dbReference type="EMBL" id="MCW6536250.1"/>
    </source>
</evidence>
<evidence type="ECO:0000256" key="1">
    <source>
        <dbReference type="SAM" id="MobiDB-lite"/>
    </source>
</evidence>
<protein>
    <submittedName>
        <fullName evidence="3">PsiF family protein</fullName>
    </submittedName>
</protein>
<feature type="signal peptide" evidence="2">
    <location>
        <begin position="1"/>
        <end position="20"/>
    </location>
</feature>
<feature type="chain" id="PRO_5041442156" evidence="2">
    <location>
        <begin position="21"/>
        <end position="83"/>
    </location>
</feature>
<organism evidence="3 4">
    <name type="scientific">Sphingomonas lycopersici</name>
    <dbReference type="NCBI Taxonomy" id="2951807"/>
    <lineage>
        <taxon>Bacteria</taxon>
        <taxon>Pseudomonadati</taxon>
        <taxon>Pseudomonadota</taxon>
        <taxon>Alphaproteobacteria</taxon>
        <taxon>Sphingomonadales</taxon>
        <taxon>Sphingomonadaceae</taxon>
        <taxon>Sphingomonas</taxon>
    </lineage>
</organism>
<feature type="region of interest" description="Disordered" evidence="1">
    <location>
        <begin position="25"/>
        <end position="83"/>
    </location>
</feature>
<gene>
    <name evidence="3" type="ORF">NEE01_15835</name>
</gene>
<dbReference type="InterPro" id="IPR011690">
    <property type="entry name" value="P_starv_induced_PsiF"/>
</dbReference>
<sequence>MQLKIVAAAAIALMAGTAFAQTPAASSAPKAAATAPAPKAVAAKPGKAPVARTAKSLDCSKQADAKHLHGKPRKSFMSTCKKA</sequence>
<comment type="caution">
    <text evidence="3">The sequence shown here is derived from an EMBL/GenBank/DDBJ whole genome shotgun (WGS) entry which is preliminary data.</text>
</comment>
<keyword evidence="2" id="KW-0732">Signal</keyword>
<feature type="compositionally biased region" description="Low complexity" evidence="1">
    <location>
        <begin position="25"/>
        <end position="51"/>
    </location>
</feature>
<evidence type="ECO:0000313" key="4">
    <source>
        <dbReference type="Proteomes" id="UP001165565"/>
    </source>
</evidence>